<organism evidence="4">
    <name type="scientific">Strongyloides stercoralis</name>
    <name type="common">Threadworm</name>
    <dbReference type="NCBI Taxonomy" id="6248"/>
    <lineage>
        <taxon>Eukaryota</taxon>
        <taxon>Metazoa</taxon>
        <taxon>Ecdysozoa</taxon>
        <taxon>Nematoda</taxon>
        <taxon>Chromadorea</taxon>
        <taxon>Rhabditida</taxon>
        <taxon>Tylenchina</taxon>
        <taxon>Panagrolaimomorpha</taxon>
        <taxon>Strongyloidoidea</taxon>
        <taxon>Strongyloididae</taxon>
        <taxon>Strongyloides</taxon>
    </lineage>
</organism>
<evidence type="ECO:0000259" key="2">
    <source>
        <dbReference type="PROSITE" id="PS50948"/>
    </source>
</evidence>
<dbReference type="GO" id="GO:0009653">
    <property type="term" value="P:anatomical structure morphogenesis"/>
    <property type="evidence" value="ECO:0007669"/>
    <property type="project" value="TreeGrafter"/>
</dbReference>
<dbReference type="SMART" id="SM00473">
    <property type="entry name" value="PAN_AP"/>
    <property type="match status" value="3"/>
</dbReference>
<feature type="chain" id="PRO_5005327971" evidence="1">
    <location>
        <begin position="21"/>
        <end position="522"/>
    </location>
</feature>
<evidence type="ECO:0000313" key="4">
    <source>
        <dbReference type="WBParaSite" id="SSTP_0000817900.1"/>
    </source>
</evidence>
<feature type="domain" description="Apple" evidence="2">
    <location>
        <begin position="251"/>
        <end position="343"/>
    </location>
</feature>
<proteinExistence type="predicted"/>
<dbReference type="AlphaFoldDB" id="A0A0K0EFB6"/>
<evidence type="ECO:0000256" key="1">
    <source>
        <dbReference type="SAM" id="SignalP"/>
    </source>
</evidence>
<dbReference type="PROSITE" id="PS50948">
    <property type="entry name" value="PAN"/>
    <property type="match status" value="3"/>
</dbReference>
<evidence type="ECO:0000313" key="5">
    <source>
        <dbReference type="WBParaSite" id="TCONS_00001940.p1"/>
    </source>
</evidence>
<dbReference type="CDD" id="cd01099">
    <property type="entry name" value="PAN_AP_HGF"/>
    <property type="match status" value="1"/>
</dbReference>
<dbReference type="WBParaSite" id="TCONS_00001940.p1">
    <property type="protein sequence ID" value="TCONS_00001940.p1"/>
    <property type="gene ID" value="XLOC_001847"/>
</dbReference>
<dbReference type="PANTHER" id="PTHR47327:SF21">
    <property type="entry name" value="APPLE DOMAIN-CONTAINING PROTEIN"/>
    <property type="match status" value="1"/>
</dbReference>
<dbReference type="WBParaSite" id="SSTP_0000817900.1">
    <property type="protein sequence ID" value="SSTP_0000817900.1"/>
    <property type="gene ID" value="SSTP_0000817900"/>
</dbReference>
<protein>
    <submittedName>
        <fullName evidence="5">Apple domain-containing protein</fullName>
    </submittedName>
</protein>
<evidence type="ECO:0000313" key="3">
    <source>
        <dbReference type="Proteomes" id="UP000035681"/>
    </source>
</evidence>
<dbReference type="InterPro" id="IPR003609">
    <property type="entry name" value="Pan_app"/>
</dbReference>
<feature type="domain" description="Apple" evidence="2">
    <location>
        <begin position="27"/>
        <end position="89"/>
    </location>
</feature>
<dbReference type="Proteomes" id="UP000035681">
    <property type="component" value="Unplaced"/>
</dbReference>
<feature type="signal peptide" evidence="1">
    <location>
        <begin position="1"/>
        <end position="20"/>
    </location>
</feature>
<dbReference type="PANTHER" id="PTHR47327">
    <property type="entry name" value="FI18240P1-RELATED"/>
    <property type="match status" value="1"/>
</dbReference>
<reference evidence="4" key="1">
    <citation type="submission" date="2015-08" db="UniProtKB">
        <authorList>
            <consortium name="WormBaseParasite"/>
        </authorList>
    </citation>
    <scope>IDENTIFICATION</scope>
</reference>
<keyword evidence="3" id="KW-1185">Reference proteome</keyword>
<dbReference type="Pfam" id="PF00024">
    <property type="entry name" value="PAN_1"/>
    <property type="match status" value="2"/>
</dbReference>
<keyword evidence="1" id="KW-0732">Signal</keyword>
<accession>A0A0K0EFB6</accession>
<dbReference type="InterPro" id="IPR052774">
    <property type="entry name" value="Celegans_DevNeuronal_Protein"/>
</dbReference>
<feature type="domain" description="Apple" evidence="2">
    <location>
        <begin position="353"/>
        <end position="440"/>
    </location>
</feature>
<name>A0A0K0EFB6_STRER</name>
<sequence>MVIGLFFLSIFILIFKNTNETPSISACFRSYPNIKMTCAVPIEYKINISLEECHTLCINKTPNCLTLQYDLYKKSCQVFNTPSPFDQTTGKLGVKNIKEPSFRWRRQVNSNSVGSILDYQKPSQGNGVCEITMLPSIGYSFIVFDQECYKMQIEFTSEVNTQLQVFKTPKNSTINGGGKKAMGVGFVQEAFNNEEDNETVPPNPFQTDPSPPINSDIQNSFKSFSKENLISNDNRNDKNNHVQILPIMLDCPDGSRAKILITDGIEIINQKPITTIYLPSVEKCLYSCRINSDIEGRRFPRQCQSATYDKLRSICYIYDDLLMPTGSFDYNPNRQSIYFEKICISEGEISIGCDEGLIKLPQHVLLGHASEIIDAPNQNICVRSCITSLPKYGFKCSSIMYFYEFDKFNCILNKENRYTKYQFFRQELKQKVDYIELPSCMLKENPKIALLNDDYKYTSEDSIYDEAEWGLWSSCDSSMTKTRTRLQCTSCIVKSETIPCIKIEKEFNKFIDMYDDDKLKSA</sequence>
<dbReference type="Gene3D" id="3.50.4.10">
    <property type="entry name" value="Hepatocyte Growth Factor"/>
    <property type="match status" value="2"/>
</dbReference>
<dbReference type="SUPFAM" id="SSF57414">
    <property type="entry name" value="Hairpin loop containing domain-like"/>
    <property type="match status" value="3"/>
</dbReference>